<dbReference type="EMBL" id="LC625835">
    <property type="protein sequence ID" value="BCU02860.1"/>
    <property type="molecule type" value="Genomic_DNA"/>
</dbReference>
<sequence>MDSDRTTNSLLSSCNGVFRLQAPLTVDDLPLEMLALVLGSALDLRWGFCARAVCRTWSSVCRTRAHWVARVSCAASLLGAAPDDDPAMGTPQAAEAWCRSMGASPAWASAALVASGRRKLVEYAINRPRAHDVASATMIPFQPLTSAVVRLCEFDDIETYLDTHPLAVIPDWAVETSLDVTDDDDPCRREQRYDVLLTLRERYALRFESVRDRGDVARPDQLCGRAGWIHAIARFMADDPKLARNMLRDCSHRRERMTADEATFLLARTGQLNNRYWAGRFEAMIVQALDGSAVIDPRVAIDLLARSEPALRDRPFETPLLVRLYGESPLLAPLRPVRILDVDNCPLLDPDAQVDVGIDIALLQLASSSPPGTVMAHATVDRVVSRALANLHQRMCHSRTAPSSERLHDVWKLALRARSAHKAAAIVCGRADAGPRYFSCGAARDGSRCVIADEARRRIAEPGFVGDVWRTLFDTDVAHSRDSRTRLC</sequence>
<organism evidence="1 2">
    <name type="scientific">Pandoravirus japonicus</name>
    <dbReference type="NCBI Taxonomy" id="2823154"/>
    <lineage>
        <taxon>Viruses</taxon>
        <taxon>Pandoravirus</taxon>
    </lineage>
</organism>
<dbReference type="SUPFAM" id="SSF81383">
    <property type="entry name" value="F-box domain"/>
    <property type="match status" value="1"/>
</dbReference>
<evidence type="ECO:0000313" key="2">
    <source>
        <dbReference type="Proteomes" id="UP001253637"/>
    </source>
</evidence>
<evidence type="ECO:0000313" key="1">
    <source>
        <dbReference type="EMBL" id="BCU02860.1"/>
    </source>
</evidence>
<dbReference type="InterPro" id="IPR036047">
    <property type="entry name" value="F-box-like_dom_sf"/>
</dbReference>
<dbReference type="Proteomes" id="UP001253637">
    <property type="component" value="Segment"/>
</dbReference>
<name>A0A811BNK7_9VIRU</name>
<protein>
    <submittedName>
        <fullName evidence="1">F-box domain containing protein</fullName>
    </submittedName>
</protein>
<accession>A0A811BNK7</accession>
<proteinExistence type="predicted"/>
<reference evidence="1" key="1">
    <citation type="submission" date="2021-04" db="EMBL/GenBank/DDBJ databases">
        <title>Draft Genome Sequence of Pandoravirus japonicus, Isolated from the Sabaishi River of Niigata, Japan.</title>
        <authorList>
            <person name="Hosokawa N."/>
            <person name="Takahashi H."/>
            <person name="Aoki K."/>
            <person name="Takemura M."/>
        </authorList>
    </citation>
    <scope>NUCLEOTIDE SEQUENCE</scope>
</reference>